<dbReference type="PRINTS" id="PR00510">
    <property type="entry name" value="NEBULIN"/>
</dbReference>
<dbReference type="SMART" id="SM00227">
    <property type="entry name" value="NEBU"/>
    <property type="match status" value="7"/>
</dbReference>
<dbReference type="PANTHER" id="PTHR11039">
    <property type="entry name" value="NEBULIN"/>
    <property type="match status" value="1"/>
</dbReference>
<evidence type="ECO:0000256" key="1">
    <source>
        <dbReference type="ARBA" id="ARBA00022737"/>
    </source>
</evidence>
<keyword evidence="2" id="KW-0009">Actin-binding</keyword>
<dbReference type="Proteomes" id="UP000694388">
    <property type="component" value="Unplaced"/>
</dbReference>
<evidence type="ECO:0000256" key="2">
    <source>
        <dbReference type="ARBA" id="ARBA00023203"/>
    </source>
</evidence>
<dbReference type="GO" id="GO:0030018">
    <property type="term" value="C:Z disc"/>
    <property type="evidence" value="ECO:0007669"/>
    <property type="project" value="InterPro"/>
</dbReference>
<dbReference type="AlphaFoldDB" id="A0A8C4NN78"/>
<dbReference type="InterPro" id="IPR000900">
    <property type="entry name" value="Nebulin_repeat"/>
</dbReference>
<dbReference type="GO" id="GO:0071691">
    <property type="term" value="P:cardiac muscle thin filament assembly"/>
    <property type="evidence" value="ECO:0007669"/>
    <property type="project" value="TreeGrafter"/>
</dbReference>
<dbReference type="PANTHER" id="PTHR11039:SF65">
    <property type="entry name" value="NEBULIN"/>
    <property type="match status" value="1"/>
</dbReference>
<dbReference type="InterPro" id="IPR013998">
    <property type="entry name" value="Nebulin-like"/>
</dbReference>
<dbReference type="GO" id="GO:0051015">
    <property type="term" value="F:actin filament binding"/>
    <property type="evidence" value="ECO:0007669"/>
    <property type="project" value="InterPro"/>
</dbReference>
<dbReference type="InterPro" id="IPR055297">
    <property type="entry name" value="NEBU/NEBL"/>
</dbReference>
<organism evidence="3 4">
    <name type="scientific">Eptatretus burgeri</name>
    <name type="common">Inshore hagfish</name>
    <dbReference type="NCBI Taxonomy" id="7764"/>
    <lineage>
        <taxon>Eukaryota</taxon>
        <taxon>Metazoa</taxon>
        <taxon>Chordata</taxon>
        <taxon>Craniata</taxon>
        <taxon>Vertebrata</taxon>
        <taxon>Cyclostomata</taxon>
        <taxon>Myxini</taxon>
        <taxon>Myxiniformes</taxon>
        <taxon>Myxinidae</taxon>
        <taxon>Eptatretinae</taxon>
        <taxon>Eptatretus</taxon>
    </lineage>
</organism>
<evidence type="ECO:0008006" key="5">
    <source>
        <dbReference type="Google" id="ProtNLM"/>
    </source>
</evidence>
<evidence type="ECO:0000313" key="3">
    <source>
        <dbReference type="Ensembl" id="ENSEBUP00000006678.1"/>
    </source>
</evidence>
<accession>A0A8C4NN78</accession>
<reference evidence="3" key="2">
    <citation type="submission" date="2025-09" db="UniProtKB">
        <authorList>
            <consortium name="Ensembl"/>
        </authorList>
    </citation>
    <scope>IDENTIFICATION</scope>
</reference>
<protein>
    <recommendedName>
        <fullName evidence="5">Nebulin</fullName>
    </recommendedName>
</protein>
<dbReference type="GeneTree" id="ENSGT00940000154533"/>
<name>A0A8C4NN78_EPTBU</name>
<dbReference type="OMA" id="MDLIHAK"/>
<evidence type="ECO:0000313" key="4">
    <source>
        <dbReference type="Proteomes" id="UP000694388"/>
    </source>
</evidence>
<keyword evidence="1" id="KW-0677">Repeat</keyword>
<dbReference type="PROSITE" id="PS51216">
    <property type="entry name" value="NEBULIN"/>
    <property type="match status" value="4"/>
</dbReference>
<keyword evidence="4" id="KW-1185">Reference proteome</keyword>
<dbReference type="Ensembl" id="ENSEBUT00000007138.1">
    <property type="protein sequence ID" value="ENSEBUP00000006678.1"/>
    <property type="gene ID" value="ENSEBUG00000004414.1"/>
</dbReference>
<sequence>MRVDAIPIKVAKASRDIASDYKYKQAHVAAMGKCIGLQSLQDDPKLVWSMHVAKIQSDREYKKGFEESKTKFHVSKDTMDLIHAKKVQDMISDLGYKQRFHHYTMPPDAVSFALARNRNDLLSDNIYKADMEWLRGTGWVPLGSLDVEAAKQASKILSERRYRQPVQNVTFTAVADSMEMELAKANALQMNDKLYRAGAEKLKHKYIIPADAPQFIQSRVNAINISDNYYRLGWEETKRKGYDMRVDAIPIKVAKASRDIASDVSAFSIP</sequence>
<proteinExistence type="predicted"/>
<dbReference type="Pfam" id="PF00880">
    <property type="entry name" value="Nebulin"/>
    <property type="match status" value="5"/>
</dbReference>
<reference evidence="3" key="1">
    <citation type="submission" date="2025-08" db="UniProtKB">
        <authorList>
            <consortium name="Ensembl"/>
        </authorList>
    </citation>
    <scope>IDENTIFICATION</scope>
</reference>